<dbReference type="OrthoDB" id="6174426at2"/>
<dbReference type="InterPro" id="IPR014729">
    <property type="entry name" value="Rossmann-like_a/b/a_fold"/>
</dbReference>
<sequence length="287" mass="29602">MSVPPRAVVVGVDGSAGSDAALDWAVDEASRRRLPLHLVHATNIDYLVAAAMLNPADAPPVVDDLVQAARDKVLAGSPDLRVTAEASTGAAAHDLVQRSEGAECVVVGAEGKTAVRGALGSVSLQVAMHATCPVVVVRGAEPGTPSGPVVVGVDGSAVSFEALGHAYEQASLRGVPLRIVYAWWIEFVDGVVVTTPGSPQWAAVEERQRLLLAESMAGWAERYPDVVAEVQVVHDRPADAIAGASEGACLAVVGARGRGGFRGLLLGSVSHAVLHRAHCPVAVVRPR</sequence>
<name>A0A1H9TRW4_9MICO</name>
<dbReference type="InterPro" id="IPR006016">
    <property type="entry name" value="UspA"/>
</dbReference>
<dbReference type="PANTHER" id="PTHR46553:SF3">
    <property type="entry name" value="ADENINE NUCLEOTIDE ALPHA HYDROLASES-LIKE SUPERFAMILY PROTEIN"/>
    <property type="match status" value="1"/>
</dbReference>
<dbReference type="PANTHER" id="PTHR46553">
    <property type="entry name" value="ADENINE NUCLEOTIDE ALPHA HYDROLASES-LIKE SUPERFAMILY PROTEIN"/>
    <property type="match status" value="1"/>
</dbReference>
<dbReference type="Pfam" id="PF00582">
    <property type="entry name" value="Usp"/>
    <property type="match status" value="2"/>
</dbReference>
<evidence type="ECO:0000313" key="4">
    <source>
        <dbReference type="Proteomes" id="UP000199019"/>
    </source>
</evidence>
<dbReference type="EMBL" id="FOHB01000002">
    <property type="protein sequence ID" value="SER99737.1"/>
    <property type="molecule type" value="Genomic_DNA"/>
</dbReference>
<evidence type="ECO:0000256" key="1">
    <source>
        <dbReference type="ARBA" id="ARBA00008791"/>
    </source>
</evidence>
<dbReference type="PRINTS" id="PR01438">
    <property type="entry name" value="UNVRSLSTRESS"/>
</dbReference>
<keyword evidence="4" id="KW-1185">Reference proteome</keyword>
<dbReference type="InterPro" id="IPR006015">
    <property type="entry name" value="Universal_stress_UspA"/>
</dbReference>
<protein>
    <submittedName>
        <fullName evidence="3">Nucleotide-binding universal stress protein, UspA family</fullName>
    </submittedName>
</protein>
<evidence type="ECO:0000313" key="3">
    <source>
        <dbReference type="EMBL" id="SER99737.1"/>
    </source>
</evidence>
<comment type="similarity">
    <text evidence="1">Belongs to the universal stress protein A family.</text>
</comment>
<dbReference type="AlphaFoldDB" id="A0A1H9TRW4"/>
<feature type="domain" description="UspA" evidence="2">
    <location>
        <begin position="148"/>
        <end position="285"/>
    </location>
</feature>
<dbReference type="RefSeq" id="WP_091757168.1">
    <property type="nucleotide sequence ID" value="NZ_FOHB01000002.1"/>
</dbReference>
<dbReference type="STRING" id="587636.SAMN05216199_1725"/>
<proteinExistence type="inferred from homology"/>
<organism evidence="3 4">
    <name type="scientific">Pedococcus cremeus</name>
    <dbReference type="NCBI Taxonomy" id="587636"/>
    <lineage>
        <taxon>Bacteria</taxon>
        <taxon>Bacillati</taxon>
        <taxon>Actinomycetota</taxon>
        <taxon>Actinomycetes</taxon>
        <taxon>Micrococcales</taxon>
        <taxon>Intrasporangiaceae</taxon>
        <taxon>Pedococcus</taxon>
    </lineage>
</organism>
<dbReference type="Gene3D" id="3.40.50.620">
    <property type="entry name" value="HUPs"/>
    <property type="match status" value="2"/>
</dbReference>
<accession>A0A1H9TRW4</accession>
<feature type="domain" description="UspA" evidence="2">
    <location>
        <begin position="6"/>
        <end position="138"/>
    </location>
</feature>
<evidence type="ECO:0000259" key="2">
    <source>
        <dbReference type="Pfam" id="PF00582"/>
    </source>
</evidence>
<gene>
    <name evidence="3" type="ORF">SAMN05216199_1725</name>
</gene>
<dbReference type="Proteomes" id="UP000199019">
    <property type="component" value="Unassembled WGS sequence"/>
</dbReference>
<reference evidence="4" key="1">
    <citation type="submission" date="2016-10" db="EMBL/GenBank/DDBJ databases">
        <authorList>
            <person name="Varghese N."/>
            <person name="Submissions S."/>
        </authorList>
    </citation>
    <scope>NUCLEOTIDE SEQUENCE [LARGE SCALE GENOMIC DNA]</scope>
    <source>
        <strain evidence="4">CGMCC 1.6963</strain>
    </source>
</reference>
<dbReference type="SUPFAM" id="SSF52402">
    <property type="entry name" value="Adenine nucleotide alpha hydrolases-like"/>
    <property type="match status" value="2"/>
</dbReference>